<dbReference type="Proteomes" id="UP001497392">
    <property type="component" value="Unassembled WGS sequence"/>
</dbReference>
<evidence type="ECO:0000256" key="1">
    <source>
        <dbReference type="SAM" id="SignalP"/>
    </source>
</evidence>
<dbReference type="InterPro" id="IPR029044">
    <property type="entry name" value="Nucleotide-diphossugar_trans"/>
</dbReference>
<evidence type="ECO:0000313" key="2">
    <source>
        <dbReference type="EMBL" id="CAL5224052.1"/>
    </source>
</evidence>
<accession>A0ABP1G2H1</accession>
<dbReference type="SUPFAM" id="SSF53335">
    <property type="entry name" value="S-adenosyl-L-methionine-dependent methyltransferases"/>
    <property type="match status" value="1"/>
</dbReference>
<dbReference type="Pfam" id="PF04488">
    <property type="entry name" value="Gly_transf_sug"/>
    <property type="match status" value="1"/>
</dbReference>
<name>A0ABP1G2H1_9CHLO</name>
<comment type="caution">
    <text evidence="2">The sequence shown here is derived from an EMBL/GenBank/DDBJ whole genome shotgun (WGS) entry which is preliminary data.</text>
</comment>
<feature type="signal peptide" evidence="1">
    <location>
        <begin position="1"/>
        <end position="26"/>
    </location>
</feature>
<keyword evidence="1" id="KW-0732">Signal</keyword>
<gene>
    <name evidence="2" type="primary">g6677</name>
    <name evidence="2" type="ORF">VP750_LOCUS5711</name>
</gene>
<dbReference type="Gene3D" id="3.90.550.20">
    <property type="match status" value="1"/>
</dbReference>
<keyword evidence="3" id="KW-1185">Reference proteome</keyword>
<dbReference type="SUPFAM" id="SSF53448">
    <property type="entry name" value="Nucleotide-diphospho-sugar transferases"/>
    <property type="match status" value="1"/>
</dbReference>
<dbReference type="EMBL" id="CAXHTA020000010">
    <property type="protein sequence ID" value="CAL5224052.1"/>
    <property type="molecule type" value="Genomic_DNA"/>
</dbReference>
<evidence type="ECO:0000313" key="3">
    <source>
        <dbReference type="Proteomes" id="UP001497392"/>
    </source>
</evidence>
<sequence>MSRLQMSLGVAVVLVLHGARWTMAIAADNTGDEGGGLAGKPRWLLRPWSKAAANQRIPRLIHRIDKAVTPAWNPYEDSWRRLNPEWELKIWNDLTCLEFVKREFPEYLETYQKLSRNIERSDFFRYMVVLRMGGVYTDSDVECRKPLDEVIVPSDALVAGWEAEFPNATIARISEYTRKRQVLQWTFAAAPGHPVLRDVCEHIKHHADKQLSEDKHYDVLERTGPGPWTDAVMKHAHLYQPSQLEAAWRVRVLPIVQMGIYPYRQDDWTPGFPEAFVMHKFQGTWKTENQAQLQNISAGDTKRTRRQGHLYRPGFVAVGQGTRVKPEELLPFERSDKQRYPVSVTWQPPFTMIVDLIGQEGNVQAGSDVGAMLTRWGMWQPSLKHGRKPSVLEALIGGLESTGNLHNVMLDVGAGIGYYSLAAAARGHQSIATELFAASTASFEASIRHNDFDTAISLHKAWPHSSYI</sequence>
<dbReference type="Gene3D" id="3.40.50.150">
    <property type="entry name" value="Vaccinia Virus protein VP39"/>
    <property type="match status" value="1"/>
</dbReference>
<dbReference type="PANTHER" id="PTHR31834:SF1">
    <property type="entry name" value="INITIATION-SPECIFIC ALPHA-1,6-MANNOSYLTRANSFERASE"/>
    <property type="match status" value="1"/>
</dbReference>
<dbReference type="InterPro" id="IPR007577">
    <property type="entry name" value="GlycoTrfase_DXD_sugar-bd_CS"/>
</dbReference>
<dbReference type="InterPro" id="IPR029063">
    <property type="entry name" value="SAM-dependent_MTases_sf"/>
</dbReference>
<dbReference type="PANTHER" id="PTHR31834">
    <property type="entry name" value="INITIATION-SPECIFIC ALPHA-1,6-MANNOSYLTRANSFERASE"/>
    <property type="match status" value="1"/>
</dbReference>
<protein>
    <submittedName>
        <fullName evidence="2">G6677 protein</fullName>
    </submittedName>
</protein>
<organism evidence="2 3">
    <name type="scientific">Coccomyxa viridis</name>
    <dbReference type="NCBI Taxonomy" id="1274662"/>
    <lineage>
        <taxon>Eukaryota</taxon>
        <taxon>Viridiplantae</taxon>
        <taxon>Chlorophyta</taxon>
        <taxon>core chlorophytes</taxon>
        <taxon>Trebouxiophyceae</taxon>
        <taxon>Trebouxiophyceae incertae sedis</taxon>
        <taxon>Coccomyxaceae</taxon>
        <taxon>Coccomyxa</taxon>
    </lineage>
</organism>
<reference evidence="2 3" key="1">
    <citation type="submission" date="2024-06" db="EMBL/GenBank/DDBJ databases">
        <authorList>
            <person name="Kraege A."/>
            <person name="Thomma B."/>
        </authorList>
    </citation>
    <scope>NUCLEOTIDE SEQUENCE [LARGE SCALE GENOMIC DNA]</scope>
</reference>
<proteinExistence type="predicted"/>
<dbReference type="InterPro" id="IPR039367">
    <property type="entry name" value="Och1-like"/>
</dbReference>
<feature type="chain" id="PRO_5045634171" evidence="1">
    <location>
        <begin position="27"/>
        <end position="468"/>
    </location>
</feature>